<feature type="compositionally biased region" description="Basic and acidic residues" evidence="1">
    <location>
        <begin position="219"/>
        <end position="238"/>
    </location>
</feature>
<dbReference type="PANTHER" id="PTHR46519:SF2">
    <property type="entry name" value="RING_U-BOX SUPERFAMILY PROTEIN"/>
    <property type="match status" value="1"/>
</dbReference>
<dbReference type="AlphaFoldDB" id="A0A8K0IJZ6"/>
<feature type="region of interest" description="Disordered" evidence="1">
    <location>
        <begin position="290"/>
        <end position="324"/>
    </location>
</feature>
<organism evidence="2 3">
    <name type="scientific">Cocos nucifera</name>
    <name type="common">Coconut palm</name>
    <dbReference type="NCBI Taxonomy" id="13894"/>
    <lineage>
        <taxon>Eukaryota</taxon>
        <taxon>Viridiplantae</taxon>
        <taxon>Streptophyta</taxon>
        <taxon>Embryophyta</taxon>
        <taxon>Tracheophyta</taxon>
        <taxon>Spermatophyta</taxon>
        <taxon>Magnoliopsida</taxon>
        <taxon>Liliopsida</taxon>
        <taxon>Arecaceae</taxon>
        <taxon>Arecoideae</taxon>
        <taxon>Cocoseae</taxon>
        <taxon>Attaleinae</taxon>
        <taxon>Cocos</taxon>
    </lineage>
</organism>
<feature type="region of interest" description="Disordered" evidence="1">
    <location>
        <begin position="154"/>
        <end position="265"/>
    </location>
</feature>
<feature type="compositionally biased region" description="Polar residues" evidence="1">
    <location>
        <begin position="399"/>
        <end position="412"/>
    </location>
</feature>
<reference evidence="2" key="1">
    <citation type="journal article" date="2017" name="Gigascience">
        <title>The genome draft of coconut (Cocos nucifera).</title>
        <authorList>
            <person name="Xiao Y."/>
            <person name="Xu P."/>
            <person name="Fan H."/>
            <person name="Baudouin L."/>
            <person name="Xia W."/>
            <person name="Bocs S."/>
            <person name="Xu J."/>
            <person name="Li Q."/>
            <person name="Guo A."/>
            <person name="Zhou L."/>
            <person name="Li J."/>
            <person name="Wu Y."/>
            <person name="Ma Z."/>
            <person name="Armero A."/>
            <person name="Issali A.E."/>
            <person name="Liu N."/>
            <person name="Peng M."/>
            <person name="Yang Y."/>
        </authorList>
    </citation>
    <scope>NUCLEOTIDE SEQUENCE</scope>
    <source>
        <tissue evidence="2">Spear leaf of Hainan Tall coconut</tissue>
    </source>
</reference>
<comment type="caution">
    <text evidence="2">The sequence shown here is derived from an EMBL/GenBank/DDBJ whole genome shotgun (WGS) entry which is preliminary data.</text>
</comment>
<keyword evidence="3" id="KW-1185">Reference proteome</keyword>
<accession>A0A8K0IJZ6</accession>
<feature type="compositionally biased region" description="Basic and acidic residues" evidence="1">
    <location>
        <begin position="253"/>
        <end position="265"/>
    </location>
</feature>
<feature type="compositionally biased region" description="Basic and acidic residues" evidence="1">
    <location>
        <begin position="174"/>
        <end position="187"/>
    </location>
</feature>
<dbReference type="PANTHER" id="PTHR46519">
    <property type="entry name" value="RING/U-BOX SUPERFAMILY PROTEIN"/>
    <property type="match status" value="1"/>
</dbReference>
<feature type="region of interest" description="Disordered" evidence="1">
    <location>
        <begin position="399"/>
        <end position="440"/>
    </location>
</feature>
<reference evidence="2" key="2">
    <citation type="submission" date="2019-07" db="EMBL/GenBank/DDBJ databases">
        <authorList>
            <person name="Yang Y."/>
            <person name="Bocs S."/>
            <person name="Baudouin L."/>
        </authorList>
    </citation>
    <scope>NUCLEOTIDE SEQUENCE</scope>
    <source>
        <tissue evidence="2">Spear leaf of Hainan Tall coconut</tissue>
    </source>
</reference>
<feature type="region of interest" description="Disordered" evidence="1">
    <location>
        <begin position="469"/>
        <end position="502"/>
    </location>
</feature>
<protein>
    <submittedName>
        <fullName evidence="2">Zinc finger CCCH domain-containing protein 13</fullName>
    </submittedName>
</protein>
<feature type="region of interest" description="Disordered" evidence="1">
    <location>
        <begin position="516"/>
        <end position="564"/>
    </location>
</feature>
<feature type="compositionally biased region" description="Basic and acidic residues" evidence="1">
    <location>
        <begin position="418"/>
        <end position="440"/>
    </location>
</feature>
<evidence type="ECO:0000313" key="2">
    <source>
        <dbReference type="EMBL" id="KAG1361333.1"/>
    </source>
</evidence>
<sequence length="741" mass="85176">MADFRQKDADLEFRRGLEELVRGHLDGCMTALSSSCGGDDEDDASADGGPDQLARRRRRSDLEGDDLAESSAAARRHSRILSRWVARQAEEMITTIERRNRESELMALAGLHTVSMLDSSFLRESRRSPSSVERPVAARASPILQMWRELEDMSAARERRSASATPAAGNGNRAESREQEGELRGSSEDASESDYNAYDRWAHGTVDSTGRPGEEEEDRGSSREQSPDLGDGERERVRQIVRGWMTENGMGDTESRVSPRNESPRAEWLGEIERERVRLVREWVQMASQQRDARASRRVERERERGRDGSVTDHEEGQPEHVRRDLLRLRGRQARLELIMRMARERQRELHSLSDLRTVSDFAHRNRIQSLLRGRFLRNGGPSEERPPSVAARELASQNVTVSGNNQSQLSTEVELPDDNHEQSQLRSENIDMHQSTETRETAGLENSILNENMDIQEPTTNQVENWQEENVEHERRDWQQSTEGGYSDWHEETGEESDENWHENVEQEWLHEALEDEDGEGSHPPEVHEEWHEDESHDTAENWHDEHSDPPRGQRSVPIRRVNRFIPPDDENVYSMELRELLSRRSVSNLLRSGFRDSLDQLIQSYVQRQGRAPLDWDLQRTLANPTAPEEDQDRRRDDADQDLQDSVPRPPPPEWDIINDLRADMARLQQGMSHMQRMLEACMDMQLELQRSVRQEVSAALNRSAGGQDVVTCVLVQNVLMSWFEVEASARYAVHPSSR</sequence>
<feature type="region of interest" description="Disordered" evidence="1">
    <location>
        <begin position="625"/>
        <end position="657"/>
    </location>
</feature>
<dbReference type="Proteomes" id="UP000797356">
    <property type="component" value="Chromosome 9"/>
</dbReference>
<feature type="region of interest" description="Disordered" evidence="1">
    <location>
        <begin position="32"/>
        <end position="72"/>
    </location>
</feature>
<dbReference type="OrthoDB" id="6078042at2759"/>
<evidence type="ECO:0000313" key="3">
    <source>
        <dbReference type="Proteomes" id="UP000797356"/>
    </source>
</evidence>
<feature type="compositionally biased region" description="Basic and acidic residues" evidence="1">
    <location>
        <begin position="521"/>
        <end position="553"/>
    </location>
</feature>
<gene>
    <name evidence="2" type="ORF">COCNU_09G007960</name>
</gene>
<name>A0A8K0IJZ6_COCNU</name>
<proteinExistence type="predicted"/>
<dbReference type="EMBL" id="CM017880">
    <property type="protein sequence ID" value="KAG1361333.1"/>
    <property type="molecule type" value="Genomic_DNA"/>
</dbReference>
<evidence type="ECO:0000256" key="1">
    <source>
        <dbReference type="SAM" id="MobiDB-lite"/>
    </source>
</evidence>
<feature type="compositionally biased region" description="Basic and acidic residues" evidence="1">
    <location>
        <begin position="291"/>
        <end position="324"/>
    </location>
</feature>